<gene>
    <name evidence="2" type="ORF">ACFO4E_03650</name>
</gene>
<dbReference type="SUPFAM" id="SSF53927">
    <property type="entry name" value="Cytidine deaminase-like"/>
    <property type="match status" value="1"/>
</dbReference>
<dbReference type="Pfam" id="PF00383">
    <property type="entry name" value="dCMP_cyt_deam_1"/>
    <property type="match status" value="1"/>
</dbReference>
<dbReference type="EMBL" id="JBHSFQ010000002">
    <property type="protein sequence ID" value="MFC4560949.1"/>
    <property type="molecule type" value="Genomic_DNA"/>
</dbReference>
<evidence type="ECO:0000313" key="3">
    <source>
        <dbReference type="Proteomes" id="UP001595923"/>
    </source>
</evidence>
<evidence type="ECO:0000313" key="2">
    <source>
        <dbReference type="EMBL" id="MFC4560949.1"/>
    </source>
</evidence>
<sequence>MTAGGGPRTAPGTGAQAAPADLDWLRAAVDLSRACTPSPSAFCVGAIVVGADGTVLADGYSRRDDPHDHAEEAALRTLDGADPRLRTATVYSSLEPCGKRASRPLTCTDLILTTPIPRVVFAWREPVLFVDCDGAERLRAAGRTVVEVPELAGPVRDVNAHLLG</sequence>
<dbReference type="InterPro" id="IPR016193">
    <property type="entry name" value="Cytidine_deaminase-like"/>
</dbReference>
<protein>
    <submittedName>
        <fullName evidence="2">dCMP deaminase</fullName>
    </submittedName>
</protein>
<reference evidence="3" key="1">
    <citation type="journal article" date="2019" name="Int. J. Syst. Evol. Microbiol.">
        <title>The Global Catalogue of Microorganisms (GCM) 10K type strain sequencing project: providing services to taxonomists for standard genome sequencing and annotation.</title>
        <authorList>
            <consortium name="The Broad Institute Genomics Platform"/>
            <consortium name="The Broad Institute Genome Sequencing Center for Infectious Disease"/>
            <person name="Wu L."/>
            <person name="Ma J."/>
        </authorList>
    </citation>
    <scope>NUCLEOTIDE SEQUENCE [LARGE SCALE GENOMIC DNA]</scope>
    <source>
        <strain evidence="3">XZYJ18</strain>
    </source>
</reference>
<accession>A0ABV9DRE1</accession>
<dbReference type="Proteomes" id="UP001595923">
    <property type="component" value="Unassembled WGS sequence"/>
</dbReference>
<dbReference type="InterPro" id="IPR002125">
    <property type="entry name" value="CMP_dCMP_dom"/>
</dbReference>
<keyword evidence="3" id="KW-1185">Reference proteome</keyword>
<evidence type="ECO:0000259" key="1">
    <source>
        <dbReference type="PROSITE" id="PS51747"/>
    </source>
</evidence>
<organism evidence="2 3">
    <name type="scientific">Nocardiopsis mangrovi</name>
    <dbReference type="NCBI Taxonomy" id="1179818"/>
    <lineage>
        <taxon>Bacteria</taxon>
        <taxon>Bacillati</taxon>
        <taxon>Actinomycetota</taxon>
        <taxon>Actinomycetes</taxon>
        <taxon>Streptosporangiales</taxon>
        <taxon>Nocardiopsidaceae</taxon>
        <taxon>Nocardiopsis</taxon>
    </lineage>
</organism>
<dbReference type="PROSITE" id="PS51747">
    <property type="entry name" value="CYT_DCMP_DEAMINASES_2"/>
    <property type="match status" value="1"/>
</dbReference>
<name>A0ABV9DRE1_9ACTN</name>
<comment type="caution">
    <text evidence="2">The sequence shown here is derived from an EMBL/GenBank/DDBJ whole genome shotgun (WGS) entry which is preliminary data.</text>
</comment>
<dbReference type="Gene3D" id="3.40.140.10">
    <property type="entry name" value="Cytidine Deaminase, domain 2"/>
    <property type="match status" value="1"/>
</dbReference>
<dbReference type="RefSeq" id="WP_378571518.1">
    <property type="nucleotide sequence ID" value="NZ_JBHSFQ010000002.1"/>
</dbReference>
<feature type="domain" description="CMP/dCMP-type deaminase" evidence="1">
    <location>
        <begin position="19"/>
        <end position="145"/>
    </location>
</feature>
<proteinExistence type="predicted"/>